<dbReference type="GO" id="GO:0006508">
    <property type="term" value="P:proteolysis"/>
    <property type="evidence" value="ECO:0007669"/>
    <property type="project" value="InterPro"/>
</dbReference>
<protein>
    <submittedName>
        <fullName evidence="3">Uncharacterized protein</fullName>
    </submittedName>
</protein>
<dbReference type="Pfam" id="PF00450">
    <property type="entry name" value="Peptidase_S10"/>
    <property type="match status" value="1"/>
</dbReference>
<feature type="non-terminal residue" evidence="3">
    <location>
        <position position="1"/>
    </location>
</feature>
<comment type="similarity">
    <text evidence="1">Belongs to the peptidase S10 family.</text>
</comment>
<proteinExistence type="inferred from homology"/>
<evidence type="ECO:0000313" key="4">
    <source>
        <dbReference type="Proteomes" id="UP000017836"/>
    </source>
</evidence>
<sequence>FGGYSVIYKGGLTFAIVRGAGHEVPSYQPARSLTLIDAFSKGNPYLHLKQYM</sequence>
<dbReference type="InterPro" id="IPR033124">
    <property type="entry name" value="Ser_caboxypep_his_AS"/>
</dbReference>
<dbReference type="PROSITE" id="PS00560">
    <property type="entry name" value="CARBOXYPEPT_SER_HIS"/>
    <property type="match status" value="1"/>
</dbReference>
<dbReference type="InterPro" id="IPR001563">
    <property type="entry name" value="Peptidase_S10"/>
</dbReference>
<evidence type="ECO:0000256" key="2">
    <source>
        <dbReference type="ARBA" id="ARBA00023180"/>
    </source>
</evidence>
<dbReference type="Proteomes" id="UP000017836">
    <property type="component" value="Unassembled WGS sequence"/>
</dbReference>
<dbReference type="Gramene" id="ERM98269">
    <property type="protein sequence ID" value="ERM98269"/>
    <property type="gene ID" value="AMTR_s01132p00003780"/>
</dbReference>
<evidence type="ECO:0000256" key="1">
    <source>
        <dbReference type="ARBA" id="ARBA00009431"/>
    </source>
</evidence>
<accession>W1NUE0</accession>
<keyword evidence="2" id="KW-0325">Glycoprotein</keyword>
<dbReference type="Gene3D" id="3.40.50.12670">
    <property type="match status" value="1"/>
</dbReference>
<dbReference type="HOGENOM" id="CLU_3093557_0_0_1"/>
<dbReference type="AlphaFoldDB" id="W1NUE0"/>
<dbReference type="InterPro" id="IPR029058">
    <property type="entry name" value="AB_hydrolase_fold"/>
</dbReference>
<keyword evidence="4" id="KW-1185">Reference proteome</keyword>
<dbReference type="SUPFAM" id="SSF53474">
    <property type="entry name" value="alpha/beta-Hydrolases"/>
    <property type="match status" value="1"/>
</dbReference>
<evidence type="ECO:0000313" key="3">
    <source>
        <dbReference type="EMBL" id="ERM98269.1"/>
    </source>
</evidence>
<feature type="non-terminal residue" evidence="3">
    <location>
        <position position="52"/>
    </location>
</feature>
<dbReference type="EMBL" id="KI395470">
    <property type="protein sequence ID" value="ERM98269.1"/>
    <property type="molecule type" value="Genomic_DNA"/>
</dbReference>
<name>W1NUE0_AMBTC</name>
<reference evidence="4" key="1">
    <citation type="journal article" date="2013" name="Science">
        <title>The Amborella genome and the evolution of flowering plants.</title>
        <authorList>
            <consortium name="Amborella Genome Project"/>
        </authorList>
    </citation>
    <scope>NUCLEOTIDE SEQUENCE [LARGE SCALE GENOMIC DNA]</scope>
</reference>
<dbReference type="GO" id="GO:0004185">
    <property type="term" value="F:serine-type carboxypeptidase activity"/>
    <property type="evidence" value="ECO:0007669"/>
    <property type="project" value="InterPro"/>
</dbReference>
<organism evidence="3 4">
    <name type="scientific">Amborella trichopoda</name>
    <dbReference type="NCBI Taxonomy" id="13333"/>
    <lineage>
        <taxon>Eukaryota</taxon>
        <taxon>Viridiplantae</taxon>
        <taxon>Streptophyta</taxon>
        <taxon>Embryophyta</taxon>
        <taxon>Tracheophyta</taxon>
        <taxon>Spermatophyta</taxon>
        <taxon>Magnoliopsida</taxon>
        <taxon>Amborellales</taxon>
        <taxon>Amborellaceae</taxon>
        <taxon>Amborella</taxon>
    </lineage>
</organism>
<gene>
    <name evidence="3" type="ORF">AMTR_s01132p00003780</name>
</gene>